<comment type="caution">
    <text evidence="1">The sequence shown here is derived from an EMBL/GenBank/DDBJ whole genome shotgun (WGS) entry which is preliminary data.</text>
</comment>
<name>A0A834HTB1_RHYFE</name>
<keyword evidence="2" id="KW-1185">Reference proteome</keyword>
<organism evidence="1 2">
    <name type="scientific">Rhynchophorus ferrugineus</name>
    <name type="common">Red palm weevil</name>
    <name type="synonym">Curculio ferrugineus</name>
    <dbReference type="NCBI Taxonomy" id="354439"/>
    <lineage>
        <taxon>Eukaryota</taxon>
        <taxon>Metazoa</taxon>
        <taxon>Ecdysozoa</taxon>
        <taxon>Arthropoda</taxon>
        <taxon>Hexapoda</taxon>
        <taxon>Insecta</taxon>
        <taxon>Pterygota</taxon>
        <taxon>Neoptera</taxon>
        <taxon>Endopterygota</taxon>
        <taxon>Coleoptera</taxon>
        <taxon>Polyphaga</taxon>
        <taxon>Cucujiformia</taxon>
        <taxon>Curculionidae</taxon>
        <taxon>Dryophthorinae</taxon>
        <taxon>Rhynchophorus</taxon>
    </lineage>
</organism>
<proteinExistence type="predicted"/>
<gene>
    <name evidence="1" type="ORF">GWI33_019188</name>
</gene>
<evidence type="ECO:0000313" key="2">
    <source>
        <dbReference type="Proteomes" id="UP000625711"/>
    </source>
</evidence>
<evidence type="ECO:0000313" key="1">
    <source>
        <dbReference type="EMBL" id="KAF7267609.1"/>
    </source>
</evidence>
<dbReference type="Proteomes" id="UP000625711">
    <property type="component" value="Unassembled WGS sequence"/>
</dbReference>
<protein>
    <submittedName>
        <fullName evidence="1">Uncharacterized protein</fullName>
    </submittedName>
</protein>
<dbReference type="EMBL" id="JAACXV010014403">
    <property type="protein sequence ID" value="KAF7267609.1"/>
    <property type="molecule type" value="Genomic_DNA"/>
</dbReference>
<sequence>MIIVESQYQIEKPNQTRSYRGRKKSRVSAWQKATSCYRPEQLSCREKGITTNHKLISMSSSPLTPTLTVVRQQLLPNIVDVVCQDLITS</sequence>
<dbReference type="AlphaFoldDB" id="A0A834HTB1"/>
<accession>A0A834HTB1</accession>
<reference evidence="1" key="1">
    <citation type="submission" date="2020-08" db="EMBL/GenBank/DDBJ databases">
        <title>Genome sequencing and assembly of the red palm weevil Rhynchophorus ferrugineus.</title>
        <authorList>
            <person name="Dias G.B."/>
            <person name="Bergman C.M."/>
            <person name="Manee M."/>
        </authorList>
    </citation>
    <scope>NUCLEOTIDE SEQUENCE</scope>
    <source>
        <strain evidence="1">AA-2017</strain>
        <tissue evidence="1">Whole larva</tissue>
    </source>
</reference>